<organism evidence="1 2">
    <name type="scientific">Frankliniella fusca</name>
    <dbReference type="NCBI Taxonomy" id="407009"/>
    <lineage>
        <taxon>Eukaryota</taxon>
        <taxon>Metazoa</taxon>
        <taxon>Ecdysozoa</taxon>
        <taxon>Arthropoda</taxon>
        <taxon>Hexapoda</taxon>
        <taxon>Insecta</taxon>
        <taxon>Pterygota</taxon>
        <taxon>Neoptera</taxon>
        <taxon>Paraneoptera</taxon>
        <taxon>Thysanoptera</taxon>
        <taxon>Terebrantia</taxon>
        <taxon>Thripoidea</taxon>
        <taxon>Thripidae</taxon>
        <taxon>Frankliniella</taxon>
    </lineage>
</organism>
<dbReference type="Proteomes" id="UP001219518">
    <property type="component" value="Unassembled WGS sequence"/>
</dbReference>
<dbReference type="InterPro" id="IPR029063">
    <property type="entry name" value="SAM-dependent_MTases_sf"/>
</dbReference>
<evidence type="ECO:0000313" key="1">
    <source>
        <dbReference type="EMBL" id="KAK3924249.1"/>
    </source>
</evidence>
<dbReference type="InterPro" id="IPR050390">
    <property type="entry name" value="C5-Methyltransferase"/>
</dbReference>
<evidence type="ECO:0000313" key="2">
    <source>
        <dbReference type="Proteomes" id="UP001219518"/>
    </source>
</evidence>
<dbReference type="SUPFAM" id="SSF53335">
    <property type="entry name" value="S-adenosyl-L-methionine-dependent methyltransferases"/>
    <property type="match status" value="1"/>
</dbReference>
<reference evidence="1" key="2">
    <citation type="journal article" date="2023" name="BMC Genomics">
        <title>Pest status, molecular evolution, and epigenetic factors derived from the genome assembly of Frankliniella fusca, a thysanopteran phytovirus vector.</title>
        <authorList>
            <person name="Catto M.A."/>
            <person name="Labadie P.E."/>
            <person name="Jacobson A.L."/>
            <person name="Kennedy G.G."/>
            <person name="Srinivasan R."/>
            <person name="Hunt B.G."/>
        </authorList>
    </citation>
    <scope>NUCLEOTIDE SEQUENCE</scope>
    <source>
        <strain evidence="1">PL_HMW_Pooled</strain>
    </source>
</reference>
<sequence>MDVRVHLSSSRHTSGIRVLSLFDGIGTGLYALQQLGIEVADYFSSEVDGNAISVLKSNYHGIITMLGPVAKVTSEVLQCLGGVDLLLGK</sequence>
<keyword evidence="2" id="KW-1185">Reference proteome</keyword>
<comment type="caution">
    <text evidence="1">The sequence shown here is derived from an EMBL/GenBank/DDBJ whole genome shotgun (WGS) entry which is preliminary data.</text>
</comment>
<accession>A0AAE1HMV1</accession>
<dbReference type="EMBL" id="JAHWGI010001169">
    <property type="protein sequence ID" value="KAK3924249.1"/>
    <property type="molecule type" value="Genomic_DNA"/>
</dbReference>
<reference evidence="1" key="1">
    <citation type="submission" date="2021-07" db="EMBL/GenBank/DDBJ databases">
        <authorList>
            <person name="Catto M.A."/>
            <person name="Jacobson A."/>
            <person name="Kennedy G."/>
            <person name="Labadie P."/>
            <person name="Hunt B.G."/>
            <person name="Srinivasan R."/>
        </authorList>
    </citation>
    <scope>NUCLEOTIDE SEQUENCE</scope>
    <source>
        <strain evidence="1">PL_HMW_Pooled</strain>
        <tissue evidence="1">Head</tissue>
    </source>
</reference>
<dbReference type="PANTHER" id="PTHR23068">
    <property type="entry name" value="DNA CYTOSINE-5- -METHYLTRANSFERASE 3-RELATED"/>
    <property type="match status" value="1"/>
</dbReference>
<name>A0AAE1HMV1_9NEOP</name>
<dbReference type="PANTHER" id="PTHR23068:SF25">
    <property type="entry name" value="DNA (CYTOSINE-5)-METHYLTRANSFERASE DRM2"/>
    <property type="match status" value="1"/>
</dbReference>
<dbReference type="AlphaFoldDB" id="A0AAE1HMV1"/>
<protein>
    <submittedName>
        <fullName evidence="1">DNA (Cytosine-5)-methyltransferase 3A</fullName>
    </submittedName>
</protein>
<proteinExistence type="predicted"/>
<dbReference type="Gene3D" id="3.40.50.150">
    <property type="entry name" value="Vaccinia Virus protein VP39"/>
    <property type="match status" value="1"/>
</dbReference>
<dbReference type="GO" id="GO:0005634">
    <property type="term" value="C:nucleus"/>
    <property type="evidence" value="ECO:0007669"/>
    <property type="project" value="TreeGrafter"/>
</dbReference>
<gene>
    <name evidence="1" type="ORF">KUF71_002520</name>
</gene>